<dbReference type="InterPro" id="IPR050863">
    <property type="entry name" value="CenT-Element_Derived"/>
</dbReference>
<dbReference type="InterPro" id="IPR001965">
    <property type="entry name" value="Znf_PHD"/>
</dbReference>
<keyword evidence="4" id="KW-0238">DNA-binding</keyword>
<evidence type="ECO:0000256" key="2">
    <source>
        <dbReference type="ARBA" id="ARBA00022771"/>
    </source>
</evidence>
<dbReference type="CDD" id="cd15517">
    <property type="entry name" value="PHD_TCF19_like"/>
    <property type="match status" value="1"/>
</dbReference>
<dbReference type="Proteomes" id="UP000694845">
    <property type="component" value="Unplaced"/>
</dbReference>
<keyword evidence="3" id="KW-0862">Zinc</keyword>
<evidence type="ECO:0000256" key="3">
    <source>
        <dbReference type="ARBA" id="ARBA00022833"/>
    </source>
</evidence>
<feature type="compositionally biased region" description="Basic and acidic residues" evidence="6">
    <location>
        <begin position="238"/>
        <end position="250"/>
    </location>
</feature>
<sequence>MRTAVAAVASGRTSLRDASKQFNVPRTTLTRRCRNLVDQDAPAHKRTVLTKAEEDRLAQWCLERESRLFGVTPQLVCETAYAIVEKSGRPHQFNKIAKRAGYDWLKQFYKRHPQLTTRKPEALSAARARAMNEVVVERYFKLLATTLTELQLNDKPAQIFNADETGLSSVHKPPKIIGQKGKKQVHSKTSAERGFNTSVLACANAVGSFVPPFVIFKGQTTASHVMTADEIIQEMKTKQAQEELRAEEKQQKKRERDRKAADRKKMAEEKKKAREEKKQQRQEKGKGKQIAKKPRPPTPSYEGSDSEEEDMDEEDNTFCAKCNAPWMADEPWVSCRGCKEWFHEDCTGWQGDMNLFICTDCRDLYDLASGSD</sequence>
<dbReference type="GO" id="GO:0005634">
    <property type="term" value="C:nucleus"/>
    <property type="evidence" value="ECO:0007669"/>
    <property type="project" value="TreeGrafter"/>
</dbReference>
<evidence type="ECO:0000256" key="1">
    <source>
        <dbReference type="ARBA" id="ARBA00022723"/>
    </source>
</evidence>
<dbReference type="PROSITE" id="PS51253">
    <property type="entry name" value="HTH_CENPB"/>
    <property type="match status" value="1"/>
</dbReference>
<proteinExistence type="predicted"/>
<keyword evidence="1" id="KW-0479">Metal-binding</keyword>
<keyword evidence="2" id="KW-0863">Zinc-finger</keyword>
<protein>
    <submittedName>
        <fullName evidence="9">Uncharacterized protein LOC110985790</fullName>
    </submittedName>
</protein>
<evidence type="ECO:0000313" key="8">
    <source>
        <dbReference type="Proteomes" id="UP000694845"/>
    </source>
</evidence>
<organism evidence="8 9">
    <name type="scientific">Acanthaster planci</name>
    <name type="common">Crown-of-thorns starfish</name>
    <dbReference type="NCBI Taxonomy" id="133434"/>
    <lineage>
        <taxon>Eukaryota</taxon>
        <taxon>Metazoa</taxon>
        <taxon>Echinodermata</taxon>
        <taxon>Eleutherozoa</taxon>
        <taxon>Asterozoa</taxon>
        <taxon>Asteroidea</taxon>
        <taxon>Valvatacea</taxon>
        <taxon>Valvatida</taxon>
        <taxon>Acanthasteridae</taxon>
        <taxon>Acanthaster</taxon>
    </lineage>
</organism>
<dbReference type="SUPFAM" id="SSF57903">
    <property type="entry name" value="FYVE/PHD zinc finger"/>
    <property type="match status" value="1"/>
</dbReference>
<dbReference type="GO" id="GO:0008270">
    <property type="term" value="F:zinc ion binding"/>
    <property type="evidence" value="ECO:0007669"/>
    <property type="project" value="UniProtKB-KW"/>
</dbReference>
<dbReference type="OrthoDB" id="10043687at2759"/>
<dbReference type="KEGG" id="aplc:110985790"/>
<dbReference type="InterPro" id="IPR009057">
    <property type="entry name" value="Homeodomain-like_sf"/>
</dbReference>
<evidence type="ECO:0000256" key="5">
    <source>
        <dbReference type="ARBA" id="ARBA00023242"/>
    </source>
</evidence>
<dbReference type="SUPFAM" id="SSF46689">
    <property type="entry name" value="Homeodomain-like"/>
    <property type="match status" value="1"/>
</dbReference>
<feature type="region of interest" description="Disordered" evidence="6">
    <location>
        <begin position="238"/>
        <end position="312"/>
    </location>
</feature>
<dbReference type="Pfam" id="PF03221">
    <property type="entry name" value="HTH_Tnp_Tc5"/>
    <property type="match status" value="1"/>
</dbReference>
<keyword evidence="8" id="KW-1185">Reference proteome</keyword>
<dbReference type="AlphaFoldDB" id="A0A8B7ZHR1"/>
<evidence type="ECO:0000256" key="4">
    <source>
        <dbReference type="ARBA" id="ARBA00023125"/>
    </source>
</evidence>
<gene>
    <name evidence="9" type="primary">LOC110985790</name>
</gene>
<dbReference type="PANTHER" id="PTHR19303:SF74">
    <property type="entry name" value="POGO TRANSPOSABLE ELEMENT WITH KRAB DOMAIN"/>
    <property type="match status" value="1"/>
</dbReference>
<feature type="compositionally biased region" description="Basic and acidic residues" evidence="6">
    <location>
        <begin position="257"/>
        <end position="286"/>
    </location>
</feature>
<dbReference type="InterPro" id="IPR006600">
    <property type="entry name" value="HTH_CenpB_DNA-bd_dom"/>
</dbReference>
<keyword evidence="5" id="KW-0539">Nucleus</keyword>
<dbReference type="RefSeq" id="XP_022102801.1">
    <property type="nucleotide sequence ID" value="XM_022247109.1"/>
</dbReference>
<name>A0A8B7ZHR1_ACAPL</name>
<dbReference type="SMART" id="SM00249">
    <property type="entry name" value="PHD"/>
    <property type="match status" value="1"/>
</dbReference>
<reference evidence="9" key="1">
    <citation type="submission" date="2025-08" db="UniProtKB">
        <authorList>
            <consortium name="RefSeq"/>
        </authorList>
    </citation>
    <scope>IDENTIFICATION</scope>
</reference>
<dbReference type="InterPro" id="IPR007889">
    <property type="entry name" value="HTH_Psq"/>
</dbReference>
<dbReference type="InterPro" id="IPR011011">
    <property type="entry name" value="Znf_FYVE_PHD"/>
</dbReference>
<dbReference type="Pfam" id="PF05225">
    <property type="entry name" value="HTH_psq"/>
    <property type="match status" value="1"/>
</dbReference>
<dbReference type="Gene3D" id="3.30.40.10">
    <property type="entry name" value="Zinc/RING finger domain, C3HC4 (zinc finger)"/>
    <property type="match status" value="1"/>
</dbReference>
<dbReference type="Gene3D" id="1.10.10.60">
    <property type="entry name" value="Homeodomain-like"/>
    <property type="match status" value="1"/>
</dbReference>
<dbReference type="InterPro" id="IPR019786">
    <property type="entry name" value="Zinc_finger_PHD-type_CS"/>
</dbReference>
<evidence type="ECO:0000259" key="7">
    <source>
        <dbReference type="PROSITE" id="PS51253"/>
    </source>
</evidence>
<evidence type="ECO:0000256" key="6">
    <source>
        <dbReference type="SAM" id="MobiDB-lite"/>
    </source>
</evidence>
<dbReference type="GeneID" id="110985790"/>
<dbReference type="PROSITE" id="PS01359">
    <property type="entry name" value="ZF_PHD_1"/>
    <property type="match status" value="1"/>
</dbReference>
<dbReference type="InterPro" id="IPR013083">
    <property type="entry name" value="Znf_RING/FYVE/PHD"/>
</dbReference>
<accession>A0A8B7ZHR1</accession>
<dbReference type="GO" id="GO:0003677">
    <property type="term" value="F:DNA binding"/>
    <property type="evidence" value="ECO:0007669"/>
    <property type="project" value="UniProtKB-KW"/>
</dbReference>
<feature type="domain" description="HTH CENPB-type" evidence="7">
    <location>
        <begin position="41"/>
        <end position="118"/>
    </location>
</feature>
<dbReference type="PANTHER" id="PTHR19303">
    <property type="entry name" value="TRANSPOSON"/>
    <property type="match status" value="1"/>
</dbReference>
<dbReference type="OMA" id="CETAYAI"/>
<evidence type="ECO:0000313" key="9">
    <source>
        <dbReference type="RefSeq" id="XP_022102801.1"/>
    </source>
</evidence>